<feature type="domain" description="Polyphosphate kinase-2-related" evidence="2">
    <location>
        <begin position="10"/>
        <end position="210"/>
    </location>
</feature>
<dbReference type="Pfam" id="PF03976">
    <property type="entry name" value="PPK2"/>
    <property type="match status" value="2"/>
</dbReference>
<dbReference type="EMBL" id="AWXA01000004">
    <property type="protein sequence ID" value="ERT62509.1"/>
    <property type="molecule type" value="Genomic_DNA"/>
</dbReference>
<evidence type="ECO:0000256" key="1">
    <source>
        <dbReference type="SAM" id="Coils"/>
    </source>
</evidence>
<dbReference type="PANTHER" id="PTHR34383:SF3">
    <property type="entry name" value="POLYPHOSPHATE:AMP PHOSPHOTRANSFERASE"/>
    <property type="match status" value="1"/>
</dbReference>
<gene>
    <name evidence="3" type="ORF">HMPREF1250_1242</name>
</gene>
<dbReference type="STRING" id="1111454.HMPREF1250_1242"/>
<protein>
    <submittedName>
        <fullName evidence="3">Putative polyphosphate:AMP phosphotransferase</fullName>
    </submittedName>
</protein>
<name>U7UUD2_9FIRM</name>
<comment type="caution">
    <text evidence="3">The sequence shown here is derived from an EMBL/GenBank/DDBJ whole genome shotgun (WGS) entry which is preliminary data.</text>
</comment>
<organism evidence="3 4">
    <name type="scientific">Megasphaera vaginalis</name>
    <name type="common">ex Srinivasan et al. 2021</name>
    <dbReference type="NCBI Taxonomy" id="1111454"/>
    <lineage>
        <taxon>Bacteria</taxon>
        <taxon>Bacillati</taxon>
        <taxon>Bacillota</taxon>
        <taxon>Negativicutes</taxon>
        <taxon>Veillonellales</taxon>
        <taxon>Veillonellaceae</taxon>
        <taxon>Megasphaera</taxon>
    </lineage>
</organism>
<feature type="coiled-coil region" evidence="1">
    <location>
        <begin position="259"/>
        <end position="286"/>
    </location>
</feature>
<dbReference type="RefSeq" id="WP_023052683.1">
    <property type="nucleotide sequence ID" value="NZ_AWXA01000004.1"/>
</dbReference>
<dbReference type="AlphaFoldDB" id="U7UUD2"/>
<evidence type="ECO:0000259" key="2">
    <source>
        <dbReference type="Pfam" id="PF03976"/>
    </source>
</evidence>
<feature type="domain" description="Polyphosphate kinase-2-related" evidence="2">
    <location>
        <begin position="265"/>
        <end position="485"/>
    </location>
</feature>
<reference evidence="3 4" key="1">
    <citation type="submission" date="2013-09" db="EMBL/GenBank/DDBJ databases">
        <authorList>
            <person name="Durkin A.S."/>
            <person name="Haft D.R."/>
            <person name="McCorrison J."/>
            <person name="Torralba M."/>
            <person name="Gillis M."/>
            <person name="Haft D.H."/>
            <person name="Methe B."/>
            <person name="Sutton G."/>
            <person name="Nelson K.E."/>
        </authorList>
    </citation>
    <scope>NUCLEOTIDE SEQUENCE [LARGE SCALE GENOMIC DNA]</scope>
    <source>
        <strain evidence="3 4">BV3C16-1</strain>
    </source>
</reference>
<dbReference type="Gene3D" id="3.40.50.300">
    <property type="entry name" value="P-loop containing nucleotide triphosphate hydrolases"/>
    <property type="match status" value="2"/>
</dbReference>
<dbReference type="eggNOG" id="COG2326">
    <property type="taxonomic scope" value="Bacteria"/>
</dbReference>
<proteinExistence type="predicted"/>
<dbReference type="SUPFAM" id="SSF52540">
    <property type="entry name" value="P-loop containing nucleoside triphosphate hydrolases"/>
    <property type="match status" value="2"/>
</dbReference>
<keyword evidence="4" id="KW-1185">Reference proteome</keyword>
<keyword evidence="1" id="KW-0175">Coiled coil</keyword>
<sequence length="512" mass="60131">MSTYIKELSRKEKKSLAVLGEELAVLQRSIIAEKGSVCILIDGWENSGKGEVISRLTQELDPRYYEVVEMPSHWEAKHSHRLFRSFWAALPRKGHITIFDRSIYNGILHNPEISEKTLDGRLEDLTAFIRMLTDDGMIVIKLFLQISHDEQKNRIRAIEKTEFKKEILSTLDYDQEKRYADFADHFAEIISRTNRLYSQWHMIAMDDMKDGCRAAMSIVKDELTAGLDAFRSLQALNAASREEKTTAEIASYPSAFPANLTLEVAEQDYRQRLKELQEKARRLAYMMYICHIPTICVFEGMDAAGKGGSIKRLTKEIDPRSYTIATTAAPTAEELSFHYLRRFMTKIPEPGKITIFDRSWYGRVMVERVERLAAPREWRRAYEEINAMERFLKHIGVNFMKFFLVIDSEEQLRRFNDRQNTPEKQWKITDEDWRNRDKGDLYNDAYQEMFYRTSTSTAPWIIVEGNVKYHARLKVLHTFVTQSERKLRSYEENHAKEFNWKNLWNEYETIGT</sequence>
<evidence type="ECO:0000313" key="3">
    <source>
        <dbReference type="EMBL" id="ERT62509.1"/>
    </source>
</evidence>
<dbReference type="InterPro" id="IPR022488">
    <property type="entry name" value="PPK2-related"/>
</dbReference>
<dbReference type="PANTHER" id="PTHR34383">
    <property type="entry name" value="POLYPHOSPHATE:AMP PHOSPHOTRANSFERASE-RELATED"/>
    <property type="match status" value="1"/>
</dbReference>
<dbReference type="GO" id="GO:0016740">
    <property type="term" value="F:transferase activity"/>
    <property type="evidence" value="ECO:0007669"/>
    <property type="project" value="UniProtKB-KW"/>
</dbReference>
<evidence type="ECO:0000313" key="4">
    <source>
        <dbReference type="Proteomes" id="UP000017090"/>
    </source>
</evidence>
<dbReference type="Proteomes" id="UP000017090">
    <property type="component" value="Unassembled WGS sequence"/>
</dbReference>
<accession>U7UUD2</accession>
<dbReference type="OrthoDB" id="9775224at2"/>
<dbReference type="InterPro" id="IPR027417">
    <property type="entry name" value="P-loop_NTPase"/>
</dbReference>
<keyword evidence="3" id="KW-0808">Transferase</keyword>
<dbReference type="PATRIC" id="fig|1111454.3.peg.66"/>